<name>W2SG06_CYPE1</name>
<dbReference type="EMBL" id="KB822711">
    <property type="protein sequence ID" value="ETN46928.1"/>
    <property type="molecule type" value="Genomic_DNA"/>
</dbReference>
<organism evidence="3 4">
    <name type="scientific">Cyphellophora europaea (strain CBS 101466)</name>
    <name type="common">Phialophora europaea</name>
    <dbReference type="NCBI Taxonomy" id="1220924"/>
    <lineage>
        <taxon>Eukaryota</taxon>
        <taxon>Fungi</taxon>
        <taxon>Dikarya</taxon>
        <taxon>Ascomycota</taxon>
        <taxon>Pezizomycotina</taxon>
        <taxon>Eurotiomycetes</taxon>
        <taxon>Chaetothyriomycetidae</taxon>
        <taxon>Chaetothyriales</taxon>
        <taxon>Cyphellophoraceae</taxon>
        <taxon>Cyphellophora</taxon>
    </lineage>
</organism>
<dbReference type="InterPro" id="IPR000210">
    <property type="entry name" value="BTB/POZ_dom"/>
</dbReference>
<evidence type="ECO:0000259" key="2">
    <source>
        <dbReference type="PROSITE" id="PS50097"/>
    </source>
</evidence>
<proteinExistence type="predicted"/>
<evidence type="ECO:0000256" key="1">
    <source>
        <dbReference type="SAM" id="MobiDB-lite"/>
    </source>
</evidence>
<dbReference type="CDD" id="cd18186">
    <property type="entry name" value="BTB_POZ_ZBTB_KLHL-like"/>
    <property type="match status" value="1"/>
</dbReference>
<feature type="compositionally biased region" description="Polar residues" evidence="1">
    <location>
        <begin position="297"/>
        <end position="315"/>
    </location>
</feature>
<dbReference type="HOGENOM" id="CLU_741895_0_0_1"/>
<feature type="compositionally biased region" description="Polar residues" evidence="1">
    <location>
        <begin position="258"/>
        <end position="275"/>
    </location>
</feature>
<sequence>MESRARHRLRNLRDQTIGDFTIECRGRKWRVDNTILNAETDWLEAILHSRSSQVPGVADLSLWDPDALDQLLVFLYTGDYDKLALVESPPTSVVQQALVPINSTKADDWDCVSDGPATTIPDCASMETITRVLTSLILVYTYTGALALEDLTNIVADKFFALAHYLWKSQLSDVLATLFDNVDSDDRELRLKVLERCLANYALVRADADAIRVLEEHEFAAWNLGHKLHRTSGLLKALDAECRAQKQEITKLRAKTPSLESRSPPTEGSAATTSQLEKRMADLERQLSKARTKSKGHLTQIQSLEARAANTQDPKNTNRKLNERVANLERQLSDQSKKASARENEVRSSQNALQKRCKEIERLKIDVKDLIHE</sequence>
<gene>
    <name evidence="3" type="ORF">HMPREF1541_01117</name>
</gene>
<dbReference type="Proteomes" id="UP000030752">
    <property type="component" value="Unassembled WGS sequence"/>
</dbReference>
<protein>
    <recommendedName>
        <fullName evidence="2">BTB domain-containing protein</fullName>
    </recommendedName>
</protein>
<accession>W2SG06</accession>
<dbReference type="AlphaFoldDB" id="W2SG06"/>
<dbReference type="VEuPathDB" id="FungiDB:HMPREF1541_01117"/>
<dbReference type="GeneID" id="19968456"/>
<evidence type="ECO:0000313" key="4">
    <source>
        <dbReference type="Proteomes" id="UP000030752"/>
    </source>
</evidence>
<dbReference type="InParanoid" id="W2SG06"/>
<dbReference type="OrthoDB" id="1022638at2759"/>
<evidence type="ECO:0000313" key="3">
    <source>
        <dbReference type="EMBL" id="ETN46928.1"/>
    </source>
</evidence>
<dbReference type="RefSeq" id="XP_008711640.1">
    <property type="nucleotide sequence ID" value="XM_008713418.1"/>
</dbReference>
<dbReference type="Gene3D" id="3.30.710.10">
    <property type="entry name" value="Potassium Channel Kv1.1, Chain A"/>
    <property type="match status" value="1"/>
</dbReference>
<dbReference type="InterPro" id="IPR011333">
    <property type="entry name" value="SKP1/BTB/POZ_sf"/>
</dbReference>
<feature type="region of interest" description="Disordered" evidence="1">
    <location>
        <begin position="251"/>
        <end position="275"/>
    </location>
</feature>
<keyword evidence="4" id="KW-1185">Reference proteome</keyword>
<feature type="domain" description="BTB" evidence="2">
    <location>
        <begin position="18"/>
        <end position="84"/>
    </location>
</feature>
<feature type="compositionally biased region" description="Basic and acidic residues" evidence="1">
    <location>
        <begin position="320"/>
        <end position="346"/>
    </location>
</feature>
<feature type="region of interest" description="Disordered" evidence="1">
    <location>
        <begin position="289"/>
        <end position="354"/>
    </location>
</feature>
<reference evidence="3 4" key="1">
    <citation type="submission" date="2013-03" db="EMBL/GenBank/DDBJ databases">
        <title>The Genome Sequence of Phialophora europaea CBS 101466.</title>
        <authorList>
            <consortium name="The Broad Institute Genomics Platform"/>
            <person name="Cuomo C."/>
            <person name="de Hoog S."/>
            <person name="Gorbushina A."/>
            <person name="Walker B."/>
            <person name="Young S.K."/>
            <person name="Zeng Q."/>
            <person name="Gargeya S."/>
            <person name="Fitzgerald M."/>
            <person name="Haas B."/>
            <person name="Abouelleil A."/>
            <person name="Allen A.W."/>
            <person name="Alvarado L."/>
            <person name="Arachchi H.M."/>
            <person name="Berlin A.M."/>
            <person name="Chapman S.B."/>
            <person name="Gainer-Dewar J."/>
            <person name="Goldberg J."/>
            <person name="Griggs A."/>
            <person name="Gujja S."/>
            <person name="Hansen M."/>
            <person name="Howarth C."/>
            <person name="Imamovic A."/>
            <person name="Ireland A."/>
            <person name="Larimer J."/>
            <person name="McCowan C."/>
            <person name="Murphy C."/>
            <person name="Pearson M."/>
            <person name="Poon T.W."/>
            <person name="Priest M."/>
            <person name="Roberts A."/>
            <person name="Saif S."/>
            <person name="Shea T."/>
            <person name="Sisk P."/>
            <person name="Sykes S."/>
            <person name="Wortman J."/>
            <person name="Nusbaum C."/>
            <person name="Birren B."/>
        </authorList>
    </citation>
    <scope>NUCLEOTIDE SEQUENCE [LARGE SCALE GENOMIC DNA]</scope>
    <source>
        <strain evidence="3 4">CBS 101466</strain>
    </source>
</reference>
<dbReference type="PROSITE" id="PS50097">
    <property type="entry name" value="BTB"/>
    <property type="match status" value="1"/>
</dbReference>